<evidence type="ECO:0000256" key="1">
    <source>
        <dbReference type="SAM" id="SignalP"/>
    </source>
</evidence>
<protein>
    <recommendedName>
        <fullName evidence="4">Lipocalin-like domain-containing protein</fullName>
    </recommendedName>
</protein>
<dbReference type="AlphaFoldDB" id="A0A2D0K3B5"/>
<keyword evidence="3" id="KW-1185">Reference proteome</keyword>
<name>A0A2D0K3B5_9GAMM</name>
<evidence type="ECO:0000313" key="3">
    <source>
        <dbReference type="Proteomes" id="UP000222366"/>
    </source>
</evidence>
<sequence>MKKAFVAGALAISFCGYGFAGNNIKDDLIGTWAMVPTIEGSAHVIEFRPDNTEHFHIFTCDWLNKKVIKGDMFSEQQAEKYIYTYKISDDLISITFNNEKEPFVTLKFKGVEKKRNRTFLKLTEIDKRRNENIDFSYVKTDKIQPLCPPYFEKE</sequence>
<evidence type="ECO:0000313" key="2">
    <source>
        <dbReference type="EMBL" id="PHM55988.1"/>
    </source>
</evidence>
<evidence type="ECO:0008006" key="4">
    <source>
        <dbReference type="Google" id="ProtNLM"/>
    </source>
</evidence>
<feature type="signal peptide" evidence="1">
    <location>
        <begin position="1"/>
        <end position="20"/>
    </location>
</feature>
<reference evidence="2 3" key="1">
    <citation type="journal article" date="2017" name="Nat. Microbiol.">
        <title>Natural product diversity associated with the nematode symbionts Photorhabdus and Xenorhabdus.</title>
        <authorList>
            <person name="Tobias N.J."/>
            <person name="Wolff H."/>
            <person name="Djahanschiri B."/>
            <person name="Grundmann F."/>
            <person name="Kronenwerth M."/>
            <person name="Shi Y.M."/>
            <person name="Simonyi S."/>
            <person name="Grun P."/>
            <person name="Shapiro-Ilan D."/>
            <person name="Pidot S.J."/>
            <person name="Stinear T.P."/>
            <person name="Ebersberger I."/>
            <person name="Bode H.B."/>
        </authorList>
    </citation>
    <scope>NUCLEOTIDE SEQUENCE [LARGE SCALE GENOMIC DNA]</scope>
    <source>
        <strain evidence="2 3">DSM 17904</strain>
    </source>
</reference>
<organism evidence="2 3">
    <name type="scientific">Xenorhabdus stockiae</name>
    <dbReference type="NCBI Taxonomy" id="351614"/>
    <lineage>
        <taxon>Bacteria</taxon>
        <taxon>Pseudomonadati</taxon>
        <taxon>Pseudomonadota</taxon>
        <taxon>Gammaproteobacteria</taxon>
        <taxon>Enterobacterales</taxon>
        <taxon>Morganellaceae</taxon>
        <taxon>Xenorhabdus</taxon>
    </lineage>
</organism>
<accession>A0A2D0K3B5</accession>
<feature type="chain" id="PRO_5012022507" description="Lipocalin-like domain-containing protein" evidence="1">
    <location>
        <begin position="21"/>
        <end position="154"/>
    </location>
</feature>
<gene>
    <name evidence="2" type="ORF">Xsto_04152</name>
</gene>
<dbReference type="RefSeq" id="WP_099126311.1">
    <property type="nucleotide sequence ID" value="NZ_CAWNRH010000019.1"/>
</dbReference>
<dbReference type="EMBL" id="NJAJ01000115">
    <property type="protein sequence ID" value="PHM55988.1"/>
    <property type="molecule type" value="Genomic_DNA"/>
</dbReference>
<comment type="caution">
    <text evidence="2">The sequence shown here is derived from an EMBL/GenBank/DDBJ whole genome shotgun (WGS) entry which is preliminary data.</text>
</comment>
<dbReference type="Proteomes" id="UP000222366">
    <property type="component" value="Unassembled WGS sequence"/>
</dbReference>
<proteinExistence type="predicted"/>
<keyword evidence="1" id="KW-0732">Signal</keyword>